<gene>
    <name evidence="1" type="primary">splB</name>
    <name evidence="1" type="ORF">ElP_08390</name>
</gene>
<dbReference type="NCBIfam" id="TIGR03886">
    <property type="entry name" value="lyase_spl_fam"/>
    <property type="match status" value="1"/>
</dbReference>
<dbReference type="RefSeq" id="WP_145267424.1">
    <property type="nucleotide sequence ID" value="NZ_CP036426.1"/>
</dbReference>
<protein>
    <submittedName>
        <fullName evidence="1">Spore photoproduct lyase</fullName>
        <ecNumber evidence="1">4.1.99.14</ecNumber>
    </submittedName>
</protein>
<dbReference type="Proteomes" id="UP000317835">
    <property type="component" value="Chromosome"/>
</dbReference>
<reference evidence="1 2" key="1">
    <citation type="submission" date="2019-02" db="EMBL/GenBank/DDBJ databases">
        <title>Deep-cultivation of Planctomycetes and their phenomic and genomic characterization uncovers novel biology.</title>
        <authorList>
            <person name="Wiegand S."/>
            <person name="Jogler M."/>
            <person name="Boedeker C."/>
            <person name="Pinto D."/>
            <person name="Vollmers J."/>
            <person name="Rivas-Marin E."/>
            <person name="Kohn T."/>
            <person name="Peeters S.H."/>
            <person name="Heuer A."/>
            <person name="Rast P."/>
            <person name="Oberbeckmann S."/>
            <person name="Bunk B."/>
            <person name="Jeske O."/>
            <person name="Meyerdierks A."/>
            <person name="Storesund J.E."/>
            <person name="Kallscheuer N."/>
            <person name="Luecker S."/>
            <person name="Lage O.M."/>
            <person name="Pohl T."/>
            <person name="Merkel B.J."/>
            <person name="Hornburger P."/>
            <person name="Mueller R.-W."/>
            <person name="Bruemmer F."/>
            <person name="Labrenz M."/>
            <person name="Spormann A.M."/>
            <person name="Op den Camp H."/>
            <person name="Overmann J."/>
            <person name="Amann R."/>
            <person name="Jetten M.S.M."/>
            <person name="Mascher T."/>
            <person name="Medema M.H."/>
            <person name="Devos D.P."/>
            <person name="Kaster A.-K."/>
            <person name="Ovreas L."/>
            <person name="Rohde M."/>
            <person name="Galperin M.Y."/>
            <person name="Jogler C."/>
        </authorList>
    </citation>
    <scope>NUCLEOTIDE SEQUENCE [LARGE SCALE GENOMIC DNA]</scope>
    <source>
        <strain evidence="1 2">ElP</strain>
    </source>
</reference>
<keyword evidence="2" id="KW-1185">Reference proteome</keyword>
<dbReference type="InterPro" id="IPR007197">
    <property type="entry name" value="rSAM"/>
</dbReference>
<dbReference type="InterPro" id="IPR023805">
    <property type="entry name" value="Uncharacterised_Spl-rel"/>
</dbReference>
<dbReference type="Pfam" id="PF20903">
    <property type="entry name" value="SPL"/>
    <property type="match status" value="1"/>
</dbReference>
<dbReference type="GO" id="GO:0051539">
    <property type="term" value="F:4 iron, 4 sulfur cluster binding"/>
    <property type="evidence" value="ECO:0007669"/>
    <property type="project" value="TreeGrafter"/>
</dbReference>
<dbReference type="Gene3D" id="3.40.50.12110">
    <property type="match status" value="1"/>
</dbReference>
<proteinExistence type="predicted"/>
<dbReference type="SFLD" id="SFLDS00029">
    <property type="entry name" value="Radical_SAM"/>
    <property type="match status" value="1"/>
</dbReference>
<accession>A0A518GWM4</accession>
<dbReference type="AlphaFoldDB" id="A0A518GWM4"/>
<dbReference type="OrthoDB" id="9783671at2"/>
<dbReference type="InterPro" id="IPR049539">
    <property type="entry name" value="SPL"/>
</dbReference>
<dbReference type="KEGG" id="tpla:ElP_08390"/>
<dbReference type="GO" id="GO:0003913">
    <property type="term" value="F:DNA photolyase activity"/>
    <property type="evidence" value="ECO:0007669"/>
    <property type="project" value="TreeGrafter"/>
</dbReference>
<dbReference type="GO" id="GO:1904047">
    <property type="term" value="F:S-adenosyl-L-methionine binding"/>
    <property type="evidence" value="ECO:0007669"/>
    <property type="project" value="TreeGrafter"/>
</dbReference>
<dbReference type="EMBL" id="CP036426">
    <property type="protein sequence ID" value="QDV32997.1"/>
    <property type="molecule type" value="Genomic_DNA"/>
</dbReference>
<dbReference type="GO" id="GO:0042601">
    <property type="term" value="C:endospore-forming forespore"/>
    <property type="evidence" value="ECO:0007669"/>
    <property type="project" value="TreeGrafter"/>
</dbReference>
<dbReference type="FunFam" id="3.40.50.12110:FF:000002">
    <property type="entry name" value="Spore photoproduct lyase"/>
    <property type="match status" value="1"/>
</dbReference>
<name>A0A518GWM4_9BACT</name>
<evidence type="ECO:0000313" key="2">
    <source>
        <dbReference type="Proteomes" id="UP000317835"/>
    </source>
</evidence>
<dbReference type="PANTHER" id="PTHR37822:SF2">
    <property type="entry name" value="SPORE PHOTOPRODUCT LYASE"/>
    <property type="match status" value="1"/>
</dbReference>
<dbReference type="EC" id="4.1.99.14" evidence="1"/>
<organism evidence="1 2">
    <name type="scientific">Tautonia plasticadhaerens</name>
    <dbReference type="NCBI Taxonomy" id="2527974"/>
    <lineage>
        <taxon>Bacteria</taxon>
        <taxon>Pseudomonadati</taxon>
        <taxon>Planctomycetota</taxon>
        <taxon>Planctomycetia</taxon>
        <taxon>Isosphaerales</taxon>
        <taxon>Isosphaeraceae</taxon>
        <taxon>Tautonia</taxon>
    </lineage>
</organism>
<evidence type="ECO:0000313" key="1">
    <source>
        <dbReference type="EMBL" id="QDV32997.1"/>
    </source>
</evidence>
<sequence length="359" mass="40514">MPTASPGPAALLDVGTIYHEPAVPDHPRGREILGRFPHARREVVRSHWNIPGLHGNEGKAEDWLRTKKTTLVLGLRKGMEIRPNGRSADFIAPGASNGCAMACSYCYVPRRKGYANPITTFVNVDAIAAAIRRHADRLGRKEAPNQVDPWFWVYDVGENGDCSVDAAISDNVRDLVALFRDLPNAKASFATKSVNRELLDYDPRGKTRVRFSLMPPVVAKLLDVRTSTIAERIAAIDDFVAAGYEVHLNLSPVVYYEGWLDDYRELFSDVDARIGSKARRQLRAEIIFLTHNDRLHEVNLRWHPRAEELLWVPDLQESKVSETGGTNVRYRRGLKRQLVAEFEALLRETLPYCGIRYAF</sequence>
<dbReference type="Gene3D" id="3.80.30.30">
    <property type="match status" value="1"/>
</dbReference>
<keyword evidence="1" id="KW-0456">Lyase</keyword>
<dbReference type="PANTHER" id="PTHR37822">
    <property type="entry name" value="SPORE PHOTOPRODUCT LYASE-RELATED"/>
    <property type="match status" value="1"/>
</dbReference>